<dbReference type="EMBL" id="KE343604">
    <property type="protein sequence ID" value="EXB37146.1"/>
    <property type="molecule type" value="Genomic_DNA"/>
</dbReference>
<dbReference type="Proteomes" id="UP000030645">
    <property type="component" value="Unassembled WGS sequence"/>
</dbReference>
<protein>
    <submittedName>
        <fullName evidence="1">Uncharacterized protein</fullName>
    </submittedName>
</protein>
<organism evidence="1 2">
    <name type="scientific">Morus notabilis</name>
    <dbReference type="NCBI Taxonomy" id="981085"/>
    <lineage>
        <taxon>Eukaryota</taxon>
        <taxon>Viridiplantae</taxon>
        <taxon>Streptophyta</taxon>
        <taxon>Embryophyta</taxon>
        <taxon>Tracheophyta</taxon>
        <taxon>Spermatophyta</taxon>
        <taxon>Magnoliopsida</taxon>
        <taxon>eudicotyledons</taxon>
        <taxon>Gunneridae</taxon>
        <taxon>Pentapetalae</taxon>
        <taxon>rosids</taxon>
        <taxon>fabids</taxon>
        <taxon>Rosales</taxon>
        <taxon>Moraceae</taxon>
        <taxon>Moreae</taxon>
        <taxon>Morus</taxon>
    </lineage>
</organism>
<gene>
    <name evidence="1" type="ORF">L484_018569</name>
</gene>
<accession>W9QRT9</accession>
<dbReference type="AlphaFoldDB" id="W9QRT9"/>
<name>W9QRT9_9ROSA</name>
<evidence type="ECO:0000313" key="1">
    <source>
        <dbReference type="EMBL" id="EXB37146.1"/>
    </source>
</evidence>
<dbReference type="STRING" id="981085.W9QRT9"/>
<proteinExistence type="predicted"/>
<sequence>MMNVSRDCTATVEEFIQMESDKRGTDLTIGHLRLRDNLLRGMNSSATNKKSDTLMRVIENMAQTRSNVSFLVELQQTMGVVT</sequence>
<evidence type="ECO:0000313" key="2">
    <source>
        <dbReference type="Proteomes" id="UP000030645"/>
    </source>
</evidence>
<keyword evidence="2" id="KW-1185">Reference proteome</keyword>
<reference evidence="2" key="1">
    <citation type="submission" date="2013-01" db="EMBL/GenBank/DDBJ databases">
        <title>Draft Genome Sequence of a Mulberry Tree, Morus notabilis C.K. Schneid.</title>
        <authorList>
            <person name="He N."/>
            <person name="Zhao S."/>
        </authorList>
    </citation>
    <scope>NUCLEOTIDE SEQUENCE</scope>
</reference>